<gene>
    <name evidence="2" type="ORF">UFOPK3674_01095</name>
</gene>
<dbReference type="PANTHER" id="PTHR43179:SF7">
    <property type="entry name" value="RHAMNOSYLTRANSFERASE WBBL"/>
    <property type="match status" value="1"/>
</dbReference>
<accession>A0A6J7III9</accession>
<dbReference type="EMBL" id="CAFBMX010000005">
    <property type="protein sequence ID" value="CAB4930164.1"/>
    <property type="molecule type" value="Genomic_DNA"/>
</dbReference>
<sequence length="289" mass="31286">MSFSVVIVLHDSGEHLRRLLASFDRVALRPQVICVDSGSRDDGPQIARTWGAELLTLDGNPGFGAANNAGLALAQHEVTVLLNPDCVLLDDGLTRLAALAQRREALIVPRLLNPDGSVQRSAHPRPGTIEGLIAAVVPPRILPARLRVRLEPYRAEAPRTVGWAIAACVAGRTTLLRRLGPFDARAFLFYEDLQLCLDARAAGVPTVLHPQIELTHVGGHATGPALGTGVLELEAARRRTVVGAACGPRALRIDDLSQWLTFRLRALVRREPKRNRAMAAALRLARRSS</sequence>
<dbReference type="PANTHER" id="PTHR43179">
    <property type="entry name" value="RHAMNOSYLTRANSFERASE WBBL"/>
    <property type="match status" value="1"/>
</dbReference>
<dbReference type="Gene3D" id="3.90.550.10">
    <property type="entry name" value="Spore Coat Polysaccharide Biosynthesis Protein SpsA, Chain A"/>
    <property type="match status" value="1"/>
</dbReference>
<protein>
    <submittedName>
        <fullName evidence="2">Unannotated protein</fullName>
    </submittedName>
</protein>
<organism evidence="2">
    <name type="scientific">freshwater metagenome</name>
    <dbReference type="NCBI Taxonomy" id="449393"/>
    <lineage>
        <taxon>unclassified sequences</taxon>
        <taxon>metagenomes</taxon>
        <taxon>ecological metagenomes</taxon>
    </lineage>
</organism>
<feature type="domain" description="Glycosyltransferase 2-like" evidence="1">
    <location>
        <begin position="4"/>
        <end position="123"/>
    </location>
</feature>
<dbReference type="InterPro" id="IPR029044">
    <property type="entry name" value="Nucleotide-diphossugar_trans"/>
</dbReference>
<evidence type="ECO:0000313" key="2">
    <source>
        <dbReference type="EMBL" id="CAB4930164.1"/>
    </source>
</evidence>
<evidence type="ECO:0000259" key="1">
    <source>
        <dbReference type="Pfam" id="PF00535"/>
    </source>
</evidence>
<dbReference type="Pfam" id="PF00535">
    <property type="entry name" value="Glycos_transf_2"/>
    <property type="match status" value="1"/>
</dbReference>
<dbReference type="AlphaFoldDB" id="A0A6J7III9"/>
<reference evidence="2" key="1">
    <citation type="submission" date="2020-05" db="EMBL/GenBank/DDBJ databases">
        <authorList>
            <person name="Chiriac C."/>
            <person name="Salcher M."/>
            <person name="Ghai R."/>
            <person name="Kavagutti S V."/>
        </authorList>
    </citation>
    <scope>NUCLEOTIDE SEQUENCE</scope>
</reference>
<proteinExistence type="predicted"/>
<dbReference type="SUPFAM" id="SSF53448">
    <property type="entry name" value="Nucleotide-diphospho-sugar transferases"/>
    <property type="match status" value="1"/>
</dbReference>
<name>A0A6J7III9_9ZZZZ</name>
<dbReference type="InterPro" id="IPR001173">
    <property type="entry name" value="Glyco_trans_2-like"/>
</dbReference>